<gene>
    <name evidence="1" type="ORF">KUTeg_011643</name>
</gene>
<accession>A0ABQ9F2J8</accession>
<protein>
    <submittedName>
        <fullName evidence="1">Uncharacterized protein</fullName>
    </submittedName>
</protein>
<organism evidence="1 2">
    <name type="scientific">Tegillarca granosa</name>
    <name type="common">Malaysian cockle</name>
    <name type="synonym">Anadara granosa</name>
    <dbReference type="NCBI Taxonomy" id="220873"/>
    <lineage>
        <taxon>Eukaryota</taxon>
        <taxon>Metazoa</taxon>
        <taxon>Spiralia</taxon>
        <taxon>Lophotrochozoa</taxon>
        <taxon>Mollusca</taxon>
        <taxon>Bivalvia</taxon>
        <taxon>Autobranchia</taxon>
        <taxon>Pteriomorphia</taxon>
        <taxon>Arcoida</taxon>
        <taxon>Arcoidea</taxon>
        <taxon>Arcidae</taxon>
        <taxon>Tegillarca</taxon>
    </lineage>
</organism>
<dbReference type="PANTHER" id="PTHR46601">
    <property type="entry name" value="ULP_PROTEASE DOMAIN-CONTAINING PROTEIN"/>
    <property type="match status" value="1"/>
</dbReference>
<keyword evidence="2" id="KW-1185">Reference proteome</keyword>
<dbReference type="Proteomes" id="UP001217089">
    <property type="component" value="Unassembled WGS sequence"/>
</dbReference>
<reference evidence="1 2" key="1">
    <citation type="submission" date="2022-12" db="EMBL/GenBank/DDBJ databases">
        <title>Chromosome-level genome of Tegillarca granosa.</title>
        <authorList>
            <person name="Kim J."/>
        </authorList>
    </citation>
    <scope>NUCLEOTIDE SEQUENCE [LARGE SCALE GENOMIC DNA]</scope>
    <source>
        <strain evidence="1">Teg-2019</strain>
        <tissue evidence="1">Adductor muscle</tissue>
    </source>
</reference>
<evidence type="ECO:0000313" key="1">
    <source>
        <dbReference type="EMBL" id="KAJ8309778.1"/>
    </source>
</evidence>
<evidence type="ECO:0000313" key="2">
    <source>
        <dbReference type="Proteomes" id="UP001217089"/>
    </source>
</evidence>
<dbReference type="PANTHER" id="PTHR46601:SF1">
    <property type="entry name" value="ADF-H DOMAIN-CONTAINING PROTEIN"/>
    <property type="match status" value="1"/>
</dbReference>
<sequence length="445" mass="51398">METPHYLRKRKKTTKVPTSEQACLRNLKENSDIRKQAAKKLAIVKNFECANLTNLGISESYMSKLSKQVENPQRKTSLDKPSDKTTIQIVNFFNQGDITTNLPDTRRIKNDLQEIRVLDRTHIKHLQSSKTKIQKLITFVRSKPENIETTKFRKWDICLYEVCTNVDLKIRGLSQLAAKSSIDVKVANKYEALDCKECGVDEELNPVAEQVLNANWQHNQFTHLIKTLPQDWVILNIDFAENYSNKSQHEVQSAHWGHSQVTIHPILCFYHCKTEHCSQICQDALIFVSDDVHYDAHAVAKFVKQANNHLQTERGIQTNKEIQFSDGCSAQYKSKTPFTDISFAYDDYRFPIQRPFYGSRHGKGPSDGAGAVVKAATRQAVKGMNKVIDCANDMYEFRQTMKNKETLPDGHVHYKRTFFLVENINRQRPDRTNSRLLWEQENYIV</sequence>
<comment type="caution">
    <text evidence="1">The sequence shown here is derived from an EMBL/GenBank/DDBJ whole genome shotgun (WGS) entry which is preliminary data.</text>
</comment>
<proteinExistence type="predicted"/>
<name>A0ABQ9F2J8_TEGGR</name>
<dbReference type="EMBL" id="JARBDR010000640">
    <property type="protein sequence ID" value="KAJ8309778.1"/>
    <property type="molecule type" value="Genomic_DNA"/>
</dbReference>